<evidence type="ECO:0000256" key="5">
    <source>
        <dbReference type="ARBA" id="ARBA00022729"/>
    </source>
</evidence>
<evidence type="ECO:0000256" key="1">
    <source>
        <dbReference type="ARBA" id="ARBA00004115"/>
    </source>
</evidence>
<dbReference type="Proteomes" id="UP000019384">
    <property type="component" value="Unassembled WGS sequence"/>
</dbReference>
<dbReference type="GeneID" id="34518938"/>
<keyword evidence="4 10" id="KW-0812">Transmembrane</keyword>
<comment type="similarity">
    <text evidence="2">Belongs to the BIG1 family.</text>
</comment>
<keyword evidence="6" id="KW-0256">Endoplasmic reticulum</keyword>
<evidence type="ECO:0000313" key="13">
    <source>
        <dbReference type="Proteomes" id="UP000019384"/>
    </source>
</evidence>
<feature type="transmembrane region" description="Helical" evidence="10">
    <location>
        <begin position="324"/>
        <end position="345"/>
    </location>
</feature>
<dbReference type="InterPro" id="IPR037654">
    <property type="entry name" value="Big1"/>
</dbReference>
<organism evidence="12 13">
    <name type="scientific">Kuraishia capsulata CBS 1993</name>
    <dbReference type="NCBI Taxonomy" id="1382522"/>
    <lineage>
        <taxon>Eukaryota</taxon>
        <taxon>Fungi</taxon>
        <taxon>Dikarya</taxon>
        <taxon>Ascomycota</taxon>
        <taxon>Saccharomycotina</taxon>
        <taxon>Pichiomycetes</taxon>
        <taxon>Pichiales</taxon>
        <taxon>Pichiaceae</taxon>
        <taxon>Kuraishia</taxon>
    </lineage>
</organism>
<sequence>MKMILLKLVIASVLLVTRIEAANTFPAFLFSHKLVPSLRANLPHSEQVPFTLAEATEIFNRLAEQCLSNAYIVVNQPGLTIQDLTNFQGYPFTRDMMTAASTIVTFPNVITEDSTTFNLDSIESHLKQSCHVKTHQVLYNDENEVPPYIDTRPRLIKVMLPALPEEEIPRTQALLDHDFLLKKIARKLPSPYITVLYTTDTVSEFKEGRSFEYSFEDIPDDPRMITTSQMKDALYSYDTIFPDITIFDKSRWFEYERNDMGELDNDLDSSVWAKDEGGRVDDTWLEKKTKEILTERKYTRFGENDDMLDSSIINKDLLLENAPLVFGIVLTVFALIAYNILRLILRCAVVVWRLGFKAKVNNEKKVQ</sequence>
<dbReference type="PANTHER" id="PTHR28285:SF1">
    <property type="entry name" value="PROTEIN BIG1"/>
    <property type="match status" value="1"/>
</dbReference>
<evidence type="ECO:0000256" key="11">
    <source>
        <dbReference type="SAM" id="SignalP"/>
    </source>
</evidence>
<keyword evidence="13" id="KW-1185">Reference proteome</keyword>
<reference evidence="12" key="1">
    <citation type="submission" date="2013-12" db="EMBL/GenBank/DDBJ databases">
        <authorList>
            <person name="Genoscope - CEA"/>
        </authorList>
    </citation>
    <scope>NUCLEOTIDE SEQUENCE</scope>
    <source>
        <strain evidence="12">CBS 1993</strain>
    </source>
</reference>
<keyword evidence="7 10" id="KW-1133">Transmembrane helix</keyword>
<dbReference type="GO" id="GO:0005789">
    <property type="term" value="C:endoplasmic reticulum membrane"/>
    <property type="evidence" value="ECO:0007669"/>
    <property type="project" value="UniProtKB-SubCell"/>
</dbReference>
<gene>
    <name evidence="12" type="ORF">KUCA_T00001508001</name>
</gene>
<comment type="subcellular location">
    <subcellularLocation>
        <location evidence="1">Endoplasmic reticulum membrane</location>
        <topology evidence="1">Single-pass type I membrane protein</topology>
    </subcellularLocation>
</comment>
<proteinExistence type="inferred from homology"/>
<evidence type="ECO:0000256" key="9">
    <source>
        <dbReference type="ARBA" id="ARBA00023316"/>
    </source>
</evidence>
<dbReference type="PANTHER" id="PTHR28285">
    <property type="entry name" value="PROTEIN BIG1"/>
    <property type="match status" value="1"/>
</dbReference>
<reference evidence="12" key="2">
    <citation type="submission" date="2014-02" db="EMBL/GenBank/DDBJ databases">
        <title>Complete DNA sequence of /Kuraishia capsulata/ illustrates novel genomic features among budding yeasts (/Saccharomycotina/).</title>
        <authorList>
            <person name="Morales L."/>
            <person name="Noel B."/>
            <person name="Porcel B."/>
            <person name="Marcet-Houben M."/>
            <person name="Hullo M-F."/>
            <person name="Sacerdot C."/>
            <person name="Tekaia F."/>
            <person name="Leh-Louis V."/>
            <person name="Despons L."/>
            <person name="Khanna V."/>
            <person name="Aury J-M."/>
            <person name="Barbe V."/>
            <person name="Couloux A."/>
            <person name="Labadie K."/>
            <person name="Pelletier E."/>
            <person name="Souciet J-L."/>
            <person name="Boekhout T."/>
            <person name="Gabaldon T."/>
            <person name="Wincker P."/>
            <person name="Dujon B."/>
        </authorList>
    </citation>
    <scope>NUCLEOTIDE SEQUENCE</scope>
    <source>
        <strain evidence="12">CBS 1993</strain>
    </source>
</reference>
<name>W6MI51_9ASCO</name>
<feature type="signal peptide" evidence="11">
    <location>
        <begin position="1"/>
        <end position="21"/>
    </location>
</feature>
<dbReference type="AlphaFoldDB" id="W6MI51"/>
<dbReference type="RefSeq" id="XP_022457550.1">
    <property type="nucleotide sequence ID" value="XM_022603695.1"/>
</dbReference>
<keyword evidence="5 11" id="KW-0732">Signal</keyword>
<evidence type="ECO:0000313" key="12">
    <source>
        <dbReference type="EMBL" id="CDK25538.1"/>
    </source>
</evidence>
<evidence type="ECO:0000256" key="2">
    <source>
        <dbReference type="ARBA" id="ARBA00008203"/>
    </source>
</evidence>
<dbReference type="GO" id="GO:0071555">
    <property type="term" value="P:cell wall organization"/>
    <property type="evidence" value="ECO:0007669"/>
    <property type="project" value="UniProtKB-KW"/>
</dbReference>
<evidence type="ECO:0000256" key="4">
    <source>
        <dbReference type="ARBA" id="ARBA00022692"/>
    </source>
</evidence>
<dbReference type="GO" id="GO:0006078">
    <property type="term" value="P:(1-&gt;6)-beta-D-glucan biosynthetic process"/>
    <property type="evidence" value="ECO:0007669"/>
    <property type="project" value="TreeGrafter"/>
</dbReference>
<dbReference type="HOGENOM" id="CLU_746098_0_0_1"/>
<evidence type="ECO:0000256" key="8">
    <source>
        <dbReference type="ARBA" id="ARBA00023136"/>
    </source>
</evidence>
<evidence type="ECO:0000256" key="6">
    <source>
        <dbReference type="ARBA" id="ARBA00022824"/>
    </source>
</evidence>
<dbReference type="EMBL" id="HG793126">
    <property type="protein sequence ID" value="CDK25538.1"/>
    <property type="molecule type" value="Genomic_DNA"/>
</dbReference>
<evidence type="ECO:0000256" key="7">
    <source>
        <dbReference type="ARBA" id="ARBA00022989"/>
    </source>
</evidence>
<protein>
    <recommendedName>
        <fullName evidence="3">Protein BIG1</fullName>
    </recommendedName>
</protein>
<dbReference type="OrthoDB" id="9985059at2759"/>
<accession>W6MI51</accession>
<keyword evidence="8 10" id="KW-0472">Membrane</keyword>
<feature type="chain" id="PRO_5004880523" description="Protein BIG1" evidence="11">
    <location>
        <begin position="22"/>
        <end position="367"/>
    </location>
</feature>
<keyword evidence="9" id="KW-0961">Cell wall biogenesis/degradation</keyword>
<evidence type="ECO:0000256" key="10">
    <source>
        <dbReference type="SAM" id="Phobius"/>
    </source>
</evidence>
<evidence type="ECO:0000256" key="3">
    <source>
        <dbReference type="ARBA" id="ARBA00022089"/>
    </source>
</evidence>
<dbReference type="GO" id="GO:0009272">
    <property type="term" value="P:fungal-type cell wall biogenesis"/>
    <property type="evidence" value="ECO:0007669"/>
    <property type="project" value="TreeGrafter"/>
</dbReference>